<sequence length="131" mass="14990">MSIAEGEFSAQRAKIEKDLADGKTYVEIAPEDRARVRQSLERMAATLEGVASVDELSQPQKVALFNEQEVVNTILTQAAEDSRLICERRRETGSHRATTTCETVAERRRRREDDQRRLQTMQRAVMPDRNN</sequence>
<protein>
    <submittedName>
        <fullName evidence="2">Uncharacterized protein</fullName>
    </submittedName>
</protein>
<evidence type="ECO:0000256" key="1">
    <source>
        <dbReference type="SAM" id="MobiDB-lite"/>
    </source>
</evidence>
<reference evidence="2 3" key="1">
    <citation type="submission" date="2019-09" db="EMBL/GenBank/DDBJ databases">
        <title>Arenimonas chukotkensis sp. nov., a bacterium isolated from Chukotka hot spring, Arctic region, Russia.</title>
        <authorList>
            <person name="Zayulina K.S."/>
            <person name="Prokofeva M.I."/>
            <person name="Elcheninov A.G."/>
            <person name="Novikov A."/>
            <person name="Kochetkova T.V."/>
            <person name="Kublanov I.V."/>
        </authorList>
    </citation>
    <scope>NUCLEOTIDE SEQUENCE [LARGE SCALE GENOMIC DNA]</scope>
    <source>
        <strain evidence="2 3">3729k</strain>
    </source>
</reference>
<proteinExistence type="predicted"/>
<organism evidence="2 3">
    <name type="scientific">Arenimonas fontis</name>
    <dbReference type="NCBI Taxonomy" id="2608255"/>
    <lineage>
        <taxon>Bacteria</taxon>
        <taxon>Pseudomonadati</taxon>
        <taxon>Pseudomonadota</taxon>
        <taxon>Gammaproteobacteria</taxon>
        <taxon>Lysobacterales</taxon>
        <taxon>Lysobacteraceae</taxon>
        <taxon>Arenimonas</taxon>
    </lineage>
</organism>
<gene>
    <name evidence="2" type="ORF">F0415_05000</name>
</gene>
<feature type="region of interest" description="Disordered" evidence="1">
    <location>
        <begin position="91"/>
        <end position="117"/>
    </location>
</feature>
<reference evidence="2 3" key="2">
    <citation type="submission" date="2019-09" db="EMBL/GenBank/DDBJ databases">
        <authorList>
            <person name="Mazur A."/>
        </authorList>
    </citation>
    <scope>NUCLEOTIDE SEQUENCE [LARGE SCALE GENOMIC DNA]</scope>
    <source>
        <strain evidence="2 3">3729k</strain>
    </source>
</reference>
<accession>A0A5B2ZBM5</accession>
<keyword evidence="3" id="KW-1185">Reference proteome</keyword>
<dbReference type="EMBL" id="VUOD01000003">
    <property type="protein sequence ID" value="KAA2285469.1"/>
    <property type="molecule type" value="Genomic_DNA"/>
</dbReference>
<dbReference type="AlphaFoldDB" id="A0A5B2ZBM5"/>
<comment type="caution">
    <text evidence="2">The sequence shown here is derived from an EMBL/GenBank/DDBJ whole genome shotgun (WGS) entry which is preliminary data.</text>
</comment>
<name>A0A5B2ZBM5_9GAMM</name>
<dbReference type="Proteomes" id="UP000322165">
    <property type="component" value="Unassembled WGS sequence"/>
</dbReference>
<evidence type="ECO:0000313" key="3">
    <source>
        <dbReference type="Proteomes" id="UP000322165"/>
    </source>
</evidence>
<evidence type="ECO:0000313" key="2">
    <source>
        <dbReference type="EMBL" id="KAA2285469.1"/>
    </source>
</evidence>